<dbReference type="InterPro" id="IPR016171">
    <property type="entry name" value="Vanillyl_alc_oxidase_C-sub2"/>
</dbReference>
<keyword evidence="3" id="KW-0285">Flavoprotein</keyword>
<dbReference type="InterPro" id="IPR016166">
    <property type="entry name" value="FAD-bd_PCMH"/>
</dbReference>
<evidence type="ECO:0000256" key="1">
    <source>
        <dbReference type="ARBA" id="ARBA00001974"/>
    </source>
</evidence>
<dbReference type="PROSITE" id="PS51387">
    <property type="entry name" value="FAD_PCMH"/>
    <property type="match status" value="1"/>
</dbReference>
<evidence type="ECO:0000256" key="2">
    <source>
        <dbReference type="ARBA" id="ARBA00008000"/>
    </source>
</evidence>
<dbReference type="InterPro" id="IPR006094">
    <property type="entry name" value="Oxid_FAD_bind_N"/>
</dbReference>
<keyword evidence="4" id="KW-0274">FAD</keyword>
<dbReference type="Gene3D" id="3.30.465.10">
    <property type="match status" value="1"/>
</dbReference>
<dbReference type="Pfam" id="PF01565">
    <property type="entry name" value="FAD_binding_4"/>
    <property type="match status" value="1"/>
</dbReference>
<dbReference type="Pfam" id="PF02913">
    <property type="entry name" value="FAD-oxidase_C"/>
    <property type="match status" value="1"/>
</dbReference>
<dbReference type="Gene3D" id="3.30.70.2190">
    <property type="match status" value="1"/>
</dbReference>
<dbReference type="PANTHER" id="PTHR43716">
    <property type="entry name" value="D-2-HYDROXYGLUTARATE DEHYDROGENASE, MITOCHONDRIAL"/>
    <property type="match status" value="1"/>
</dbReference>
<evidence type="ECO:0000259" key="6">
    <source>
        <dbReference type="PROSITE" id="PS51387"/>
    </source>
</evidence>
<dbReference type="InterPro" id="IPR016167">
    <property type="entry name" value="FAD-bd_PCMH_sub1"/>
</dbReference>
<dbReference type="Gene3D" id="3.30.43.10">
    <property type="entry name" value="Uridine Diphospho-n-acetylenolpyruvylglucosamine Reductase, domain 2"/>
    <property type="match status" value="1"/>
</dbReference>
<dbReference type="OrthoDB" id="5332616at2759"/>
<evidence type="ECO:0000313" key="7">
    <source>
        <dbReference type="EMBL" id="OSX77328.1"/>
    </source>
</evidence>
<evidence type="ECO:0000256" key="5">
    <source>
        <dbReference type="ARBA" id="ARBA00023002"/>
    </source>
</evidence>
<dbReference type="PANTHER" id="PTHR43716:SF1">
    <property type="entry name" value="D-2-HYDROXYGLUTARATE DEHYDROGENASE, MITOCHONDRIAL"/>
    <property type="match status" value="1"/>
</dbReference>
<dbReference type="InterPro" id="IPR036318">
    <property type="entry name" value="FAD-bd_PCMH-like_sf"/>
</dbReference>
<accession>A0A1X6P8Z7</accession>
<evidence type="ECO:0000256" key="3">
    <source>
        <dbReference type="ARBA" id="ARBA00022630"/>
    </source>
</evidence>
<dbReference type="FunFam" id="3.30.465.10:FF:000001">
    <property type="entry name" value="D-2-hydroxyglutarate dehydrogenase, mitochondrial"/>
    <property type="match status" value="1"/>
</dbReference>
<comment type="similarity">
    <text evidence="2">Belongs to the FAD-binding oxidoreductase/transferase type 4 family.</text>
</comment>
<feature type="domain" description="FAD-binding PCMH-type" evidence="6">
    <location>
        <begin position="26"/>
        <end position="205"/>
    </location>
</feature>
<dbReference type="InterPro" id="IPR016164">
    <property type="entry name" value="FAD-linked_Oxase-like_C"/>
</dbReference>
<proteinExistence type="inferred from homology"/>
<dbReference type="InterPro" id="IPR051264">
    <property type="entry name" value="FAD-oxidored/transferase_4"/>
</dbReference>
<dbReference type="FunFam" id="1.10.45.10:FF:000001">
    <property type="entry name" value="D-lactate dehydrogenase mitochondrial"/>
    <property type="match status" value="1"/>
</dbReference>
<protein>
    <recommendedName>
        <fullName evidence="6">FAD-binding PCMH-type domain-containing protein</fullName>
    </recommendedName>
</protein>
<evidence type="ECO:0000313" key="8">
    <source>
        <dbReference type="Proteomes" id="UP000218209"/>
    </source>
</evidence>
<organism evidence="7 8">
    <name type="scientific">Porphyra umbilicalis</name>
    <name type="common">Purple laver</name>
    <name type="synonym">Red alga</name>
    <dbReference type="NCBI Taxonomy" id="2786"/>
    <lineage>
        <taxon>Eukaryota</taxon>
        <taxon>Rhodophyta</taxon>
        <taxon>Bangiophyceae</taxon>
        <taxon>Bangiales</taxon>
        <taxon>Bangiaceae</taxon>
        <taxon>Porphyra</taxon>
    </lineage>
</organism>
<dbReference type="Proteomes" id="UP000218209">
    <property type="component" value="Unassembled WGS sequence"/>
</dbReference>
<dbReference type="FunFam" id="3.30.43.10:FF:000011">
    <property type="entry name" value="D-lactate dehydrogenase (Cytochrome)"/>
    <property type="match status" value="1"/>
</dbReference>
<dbReference type="Gene3D" id="1.10.45.10">
    <property type="entry name" value="Vanillyl-alcohol Oxidase, Chain A, domain 4"/>
    <property type="match status" value="1"/>
</dbReference>
<reference evidence="7 8" key="1">
    <citation type="submission" date="2017-03" db="EMBL/GenBank/DDBJ databases">
        <title>WGS assembly of Porphyra umbilicalis.</title>
        <authorList>
            <person name="Brawley S.H."/>
            <person name="Blouin N.A."/>
            <person name="Ficko-Blean E."/>
            <person name="Wheeler G.L."/>
            <person name="Lohr M."/>
            <person name="Goodson H.V."/>
            <person name="Jenkins J.W."/>
            <person name="Blaby-Haas C.E."/>
            <person name="Helliwell K.E."/>
            <person name="Chan C."/>
            <person name="Marriage T."/>
            <person name="Bhattacharya D."/>
            <person name="Klein A.S."/>
            <person name="Badis Y."/>
            <person name="Brodie J."/>
            <person name="Cao Y."/>
            <person name="Collen J."/>
            <person name="Dittami S.M."/>
            <person name="Gachon C.M."/>
            <person name="Green B.R."/>
            <person name="Karpowicz S."/>
            <person name="Kim J.W."/>
            <person name="Kudahl U."/>
            <person name="Lin S."/>
            <person name="Michel G."/>
            <person name="Mittag M."/>
            <person name="Olson B.J."/>
            <person name="Pangilinan J."/>
            <person name="Peng Y."/>
            <person name="Qiu H."/>
            <person name="Shu S."/>
            <person name="Singer J.T."/>
            <person name="Smith A.G."/>
            <person name="Sprecher B.N."/>
            <person name="Wagner V."/>
            <person name="Wang W."/>
            <person name="Wang Z.-Y."/>
            <person name="Yan J."/>
            <person name="Yarish C."/>
            <person name="Zoeuner-Riek S."/>
            <person name="Zhuang Y."/>
            <person name="Zou Y."/>
            <person name="Lindquist E.A."/>
            <person name="Grimwood J."/>
            <person name="Barry K."/>
            <person name="Rokhsar D.S."/>
            <person name="Schmutz J."/>
            <person name="Stiller J.W."/>
            <person name="Grossman A.R."/>
            <person name="Prochnik S.E."/>
        </authorList>
    </citation>
    <scope>NUCLEOTIDE SEQUENCE [LARGE SCALE GENOMIC DNA]</scope>
    <source>
        <strain evidence="7">4086291</strain>
    </source>
</reference>
<dbReference type="SUPFAM" id="SSF56176">
    <property type="entry name" value="FAD-binding/transporter-associated domain-like"/>
    <property type="match status" value="1"/>
</dbReference>
<dbReference type="GO" id="GO:0071949">
    <property type="term" value="F:FAD binding"/>
    <property type="evidence" value="ECO:0007669"/>
    <property type="project" value="InterPro"/>
</dbReference>
<comment type="cofactor">
    <cofactor evidence="1">
        <name>FAD</name>
        <dbReference type="ChEBI" id="CHEBI:57692"/>
    </cofactor>
</comment>
<keyword evidence="5" id="KW-0560">Oxidoreductase</keyword>
<dbReference type="FunFam" id="3.30.70.2190:FF:000001">
    <property type="entry name" value="D-2-hydroxyglutarate dehydrogenase mitochondrial"/>
    <property type="match status" value="1"/>
</dbReference>
<dbReference type="Gene3D" id="3.30.70.2740">
    <property type="match status" value="1"/>
</dbReference>
<keyword evidence="8" id="KW-1185">Reference proteome</keyword>
<dbReference type="SUPFAM" id="SSF55103">
    <property type="entry name" value="FAD-linked oxidases, C-terminal domain"/>
    <property type="match status" value="1"/>
</dbReference>
<gene>
    <name evidence="7" type="ORF">BU14_0152s0023</name>
</gene>
<dbReference type="InterPro" id="IPR004113">
    <property type="entry name" value="FAD-bd_oxidored_4_C"/>
</dbReference>
<name>A0A1X6P8Z7_PORUM</name>
<dbReference type="AlphaFoldDB" id="A0A1X6P8Z7"/>
<dbReference type="GO" id="GO:0005739">
    <property type="term" value="C:mitochondrion"/>
    <property type="evidence" value="ECO:0007669"/>
    <property type="project" value="TreeGrafter"/>
</dbReference>
<dbReference type="EMBL" id="KV918841">
    <property type="protein sequence ID" value="OSX77328.1"/>
    <property type="molecule type" value="Genomic_DNA"/>
</dbReference>
<dbReference type="InterPro" id="IPR016169">
    <property type="entry name" value="FAD-bd_PCMH_sub2"/>
</dbReference>
<dbReference type="GO" id="GO:0016491">
    <property type="term" value="F:oxidoreductase activity"/>
    <property type="evidence" value="ECO:0007669"/>
    <property type="project" value="UniProtKB-KW"/>
</dbReference>
<evidence type="ECO:0000256" key="4">
    <source>
        <dbReference type="ARBA" id="ARBA00022827"/>
    </source>
</evidence>
<sequence length="480" mass="48472">MLPTPGSVVTDADALAPHNVDWMGRFTGASSVLLKPRSTAQVAAVLRHCHAHGIPLVPQGGNTGLVGGSVPVADEVILSLSGMAAIESFDATSGVVTAQAGVVLEALDAYVGERGHRVPLDLGAKGSCQIGGNVATNAGGSRYVRYGSLRASVLGVEAVLPTGEVLEGLTALRKDNTGYDLKQLMIGGEGTLGVITRVALACPPLAAAVHVTLLKVGTFADAVALLAAAKGQLAEILSAFEFMDADAVRLAVTHLSHVRDPLGASDGDGGGGGDGGGDAAGASGGPFYVLIETAGSSEAHDREKLDAFLEASMASELVTDGVVAESAGQAAAFWELRESLPEAVGKAGAKTFKYDVSLPMDAFYALVAEARARLAAAGADADVVGWGHMGDGNLHLNVAARGDVAAVAAALEPWVYERVAASRGSVSAEHGLGVMKAGAIGYSKDPVSVGVMRAIKGLLDPKGILNPLKMLPPVGAEKAA</sequence>